<dbReference type="GeneID" id="65344520"/>
<sequence length="133" mass="14951">MDNTFYTSDGLILESVTDDERTWAKLAHLSALIAMLVSAASLSFLGPLVIWALKKDSSRFVRHAAADSFNFNIGMWLMYIVGWIMVFTILLSPLGIALIIASLVLTIWHHLKAFSAVNQGRLHHYPFQFKILS</sequence>
<feature type="transmembrane region" description="Helical" evidence="5">
    <location>
        <begin position="73"/>
        <end position="105"/>
    </location>
</feature>
<evidence type="ECO:0000256" key="1">
    <source>
        <dbReference type="ARBA" id="ARBA00004141"/>
    </source>
</evidence>
<feature type="transmembrane region" description="Helical" evidence="5">
    <location>
        <begin position="31"/>
        <end position="53"/>
    </location>
</feature>
<keyword evidence="7" id="KW-1185">Reference proteome</keyword>
<accession>A0A1H2LFL5</accession>
<evidence type="ECO:0000256" key="3">
    <source>
        <dbReference type="ARBA" id="ARBA00022989"/>
    </source>
</evidence>
<evidence type="ECO:0008006" key="8">
    <source>
        <dbReference type="Google" id="ProtNLM"/>
    </source>
</evidence>
<dbReference type="Proteomes" id="UP000214355">
    <property type="component" value="Chromosome I"/>
</dbReference>
<dbReference type="EMBL" id="LT629804">
    <property type="protein sequence ID" value="SDU79196.1"/>
    <property type="molecule type" value="Genomic_DNA"/>
</dbReference>
<reference evidence="7" key="1">
    <citation type="submission" date="2016-10" db="EMBL/GenBank/DDBJ databases">
        <authorList>
            <person name="Varghese N."/>
            <person name="Submissions S."/>
        </authorList>
    </citation>
    <scope>NUCLEOTIDE SEQUENCE [LARGE SCALE GENOMIC DNA]</scope>
    <source>
        <strain evidence="7">DSM 10002</strain>
    </source>
</reference>
<dbReference type="InterPro" id="IPR019109">
    <property type="entry name" value="MamF_MmsF"/>
</dbReference>
<evidence type="ECO:0000256" key="5">
    <source>
        <dbReference type="SAM" id="Phobius"/>
    </source>
</evidence>
<proteinExistence type="predicted"/>
<comment type="subcellular location">
    <subcellularLocation>
        <location evidence="1">Membrane</location>
        <topology evidence="1">Multi-pass membrane protein</topology>
    </subcellularLocation>
</comment>
<evidence type="ECO:0000313" key="6">
    <source>
        <dbReference type="EMBL" id="SDU79196.1"/>
    </source>
</evidence>
<evidence type="ECO:0000313" key="7">
    <source>
        <dbReference type="Proteomes" id="UP000214355"/>
    </source>
</evidence>
<dbReference type="OrthoDB" id="9808930at2"/>
<dbReference type="RefSeq" id="WP_091280117.1">
    <property type="nucleotide sequence ID" value="NZ_LT629804.1"/>
</dbReference>
<evidence type="ECO:0000256" key="2">
    <source>
        <dbReference type="ARBA" id="ARBA00022692"/>
    </source>
</evidence>
<organism evidence="6 7">
    <name type="scientific">Arcanobacterium phocae</name>
    <dbReference type="NCBI Taxonomy" id="131112"/>
    <lineage>
        <taxon>Bacteria</taxon>
        <taxon>Bacillati</taxon>
        <taxon>Actinomycetota</taxon>
        <taxon>Actinomycetes</taxon>
        <taxon>Actinomycetales</taxon>
        <taxon>Actinomycetaceae</taxon>
        <taxon>Arcanobacterium</taxon>
    </lineage>
</organism>
<evidence type="ECO:0000256" key="4">
    <source>
        <dbReference type="ARBA" id="ARBA00023136"/>
    </source>
</evidence>
<keyword evidence="3 5" id="KW-1133">Transmembrane helix</keyword>
<protein>
    <recommendedName>
        <fullName evidence="8">DUF4870 domain-containing protein</fullName>
    </recommendedName>
</protein>
<gene>
    <name evidence="6" type="ORF">SAMN04489737_0782</name>
</gene>
<dbReference type="AlphaFoldDB" id="A0A1H2LFL5"/>
<name>A0A1H2LFL5_9ACTO</name>
<dbReference type="Pfam" id="PF09685">
    <property type="entry name" value="MamF_MmsF"/>
    <property type="match status" value="1"/>
</dbReference>
<keyword evidence="2 5" id="KW-0812">Transmembrane</keyword>
<keyword evidence="4 5" id="KW-0472">Membrane</keyword>
<dbReference type="STRING" id="131112.SAMN04489737_0782"/>